<evidence type="ECO:0000256" key="1">
    <source>
        <dbReference type="SAM" id="SignalP"/>
    </source>
</evidence>
<dbReference type="AlphaFoldDB" id="S5LZ86"/>
<feature type="chain" id="PRO_5004537819" description="MOLPALP family lipoprotein" evidence="1">
    <location>
        <begin position="22"/>
        <end position="805"/>
    </location>
</feature>
<sequence length="805" mass="89038">MKKLLSALGVIAIAASTTSVASCSLVNNTKQYVKNKVLNLVNISSTLLRGAIIQNATQDLNRGLALDNDYLSSMILGNNALNLMKDFKTSPQTTMESLKNSYFPGQQLDRATINTWNEKQFLTDSVKSPNGPLDSIGGLLTLGISTIKSSGGINSSLVGTIEGALPLIASNDLANSLNPDSLEPIAKVLEDNAYMFSQTIANLSDSNVVYSLIANLLNVNFINAIKEFNFSTIIEGIVNFFKAIDSNSLYSLVDNLGNSILTMDKKENLTYGDITNSVIVRLNNVFARLANKTDQIESDLYKTPDLEFSKKIGTTSGEFLKNLNNISVSSILPSIFDILYIVFGLLQMISSVDFNSFVPTSSQNLFNETQNNSEFLKKLRTTDYEKLDSKQTIKNIFTATSISNNEKGFQLEKLISLLFYSGGEITEIIEPNNGWDLGSILSILFAGDKTSWEGLSPLIFGLGFGIAKWQNIEFLNIGPKQLGMILKSALLDGISENKNLSGLPSLLKEITKLVSIDIPISLSDAVANDLKNAFSGIWDKDTHVLGELLGSLLPNLGNLSNLSLYSLFSSKIYDEMNISELINWLLINTNSYVVKNKNNRVTESEIETLASGLKQTANSLYNRKFKLLVNGEPWNGNDKNYSSLEALIYASLNQGLKVQQDPLNDEIDFELKGIKAGMQAIGVKYKTNGSSETKFREDSLLNGLNIIFDQKIVKNLTDEILNGFKETTEIKNEVANNLFKPFIKEENFKNNIENYYGIESSTSEAGITYTTTFIDPISKTKFNYQIKLKLEENELNWKIISIDRK</sequence>
<dbReference type="PATRIC" id="fig|1276220.3.peg.362"/>
<dbReference type="RefSeq" id="WP_020834156.1">
    <property type="nucleotide sequence ID" value="NC_021846.1"/>
</dbReference>
<accession>S5LZ86</accession>
<dbReference type="OrthoDB" id="387656at2"/>
<keyword evidence="3" id="KW-1185">Reference proteome</keyword>
<dbReference type="HOGENOM" id="CLU_349802_0_0_14"/>
<evidence type="ECO:0008006" key="4">
    <source>
        <dbReference type="Google" id="ProtNLM"/>
    </source>
</evidence>
<keyword evidence="1" id="KW-0732">Signal</keyword>
<evidence type="ECO:0000313" key="3">
    <source>
        <dbReference type="Proteomes" id="UP000014984"/>
    </source>
</evidence>
<proteinExistence type="predicted"/>
<feature type="signal peptide" evidence="1">
    <location>
        <begin position="1"/>
        <end position="21"/>
    </location>
</feature>
<evidence type="ECO:0000313" key="2">
    <source>
        <dbReference type="EMBL" id="AGR41017.1"/>
    </source>
</evidence>
<protein>
    <recommendedName>
        <fullName evidence="4">MOLPALP family lipoprotein</fullName>
    </recommendedName>
</protein>
<dbReference type="Proteomes" id="UP000014984">
    <property type="component" value="Chromosome"/>
</dbReference>
<dbReference type="EMBL" id="CP005074">
    <property type="protein sequence ID" value="AGR41017.1"/>
    <property type="molecule type" value="Genomic_DNA"/>
</dbReference>
<gene>
    <name evidence="2" type="ORF">STAIW_v1c03590</name>
</gene>
<dbReference type="KEGG" id="stai:STAIW_v1c03590"/>
<reference evidence="2 3" key="1">
    <citation type="journal article" date="2013" name="Genome Biol. Evol.">
        <title>Comparison of metabolic capacities and inference of gene content evolution in mosquito-associated Spiroplasma diminutum and S. taiwanense.</title>
        <authorList>
            <person name="Lo W.S."/>
            <person name="Ku C."/>
            <person name="Chen L.L."/>
            <person name="Chang T.H."/>
            <person name="Kuo C.H."/>
        </authorList>
    </citation>
    <scope>NUCLEOTIDE SEQUENCE [LARGE SCALE GENOMIC DNA]</scope>
    <source>
        <strain evidence="2">CT-1</strain>
    </source>
</reference>
<dbReference type="PROSITE" id="PS51257">
    <property type="entry name" value="PROKAR_LIPOPROTEIN"/>
    <property type="match status" value="1"/>
</dbReference>
<organism evidence="2 3">
    <name type="scientific">Spiroplasma taiwanense CT-1</name>
    <dbReference type="NCBI Taxonomy" id="1276220"/>
    <lineage>
        <taxon>Bacteria</taxon>
        <taxon>Bacillati</taxon>
        <taxon>Mycoplasmatota</taxon>
        <taxon>Mollicutes</taxon>
        <taxon>Entomoplasmatales</taxon>
        <taxon>Spiroplasmataceae</taxon>
        <taxon>Spiroplasma</taxon>
    </lineage>
</organism>
<name>S5LZ86_9MOLU</name>